<evidence type="ECO:0000313" key="6">
    <source>
        <dbReference type="Proteomes" id="UP001345013"/>
    </source>
</evidence>
<dbReference type="PANTHER" id="PTHR11240">
    <property type="entry name" value="RIBONUCLEASE T2"/>
    <property type="match status" value="1"/>
</dbReference>
<evidence type="ECO:0000256" key="4">
    <source>
        <dbReference type="RuleBase" id="RU004328"/>
    </source>
</evidence>
<keyword evidence="6" id="KW-1185">Reference proteome</keyword>
<dbReference type="EC" id="4.6.1.19" evidence="2"/>
<keyword evidence="3" id="KW-0378">Hydrolase</keyword>
<dbReference type="PROSITE" id="PS00531">
    <property type="entry name" value="RNASE_T2_2"/>
    <property type="match status" value="1"/>
</dbReference>
<evidence type="ECO:0000256" key="2">
    <source>
        <dbReference type="ARBA" id="ARBA00012571"/>
    </source>
</evidence>
<name>A0ABR0K9Y3_9EURO</name>
<dbReference type="Gene3D" id="3.90.730.10">
    <property type="entry name" value="Ribonuclease T2-like"/>
    <property type="match status" value="1"/>
</dbReference>
<gene>
    <name evidence="5" type="ORF">LTR24_005677</name>
</gene>
<evidence type="ECO:0000256" key="1">
    <source>
        <dbReference type="ARBA" id="ARBA00007469"/>
    </source>
</evidence>
<protein>
    <recommendedName>
        <fullName evidence="2">ribonuclease T2</fullName>
        <ecNumber evidence="2">4.6.1.19</ecNumber>
    </recommendedName>
</protein>
<organism evidence="5 6">
    <name type="scientific">Lithohypha guttulata</name>
    <dbReference type="NCBI Taxonomy" id="1690604"/>
    <lineage>
        <taxon>Eukaryota</taxon>
        <taxon>Fungi</taxon>
        <taxon>Dikarya</taxon>
        <taxon>Ascomycota</taxon>
        <taxon>Pezizomycotina</taxon>
        <taxon>Eurotiomycetes</taxon>
        <taxon>Chaetothyriomycetidae</taxon>
        <taxon>Chaetothyriales</taxon>
        <taxon>Trichomeriaceae</taxon>
        <taxon>Lithohypha</taxon>
    </lineage>
</organism>
<keyword evidence="3" id="KW-0255">Endonuclease</keyword>
<dbReference type="InterPro" id="IPR001568">
    <property type="entry name" value="RNase_T2-like"/>
</dbReference>
<accession>A0ABR0K9Y3</accession>
<reference evidence="5 6" key="1">
    <citation type="submission" date="2023-08" db="EMBL/GenBank/DDBJ databases">
        <title>Black Yeasts Isolated from many extreme environments.</title>
        <authorList>
            <person name="Coleine C."/>
            <person name="Stajich J.E."/>
            <person name="Selbmann L."/>
        </authorList>
    </citation>
    <scope>NUCLEOTIDE SEQUENCE [LARGE SCALE GENOMIC DNA]</scope>
    <source>
        <strain evidence="5 6">CCFEE 5885</strain>
    </source>
</reference>
<evidence type="ECO:0000313" key="5">
    <source>
        <dbReference type="EMBL" id="KAK5091900.1"/>
    </source>
</evidence>
<dbReference type="InterPro" id="IPR036430">
    <property type="entry name" value="RNase_T2-like_sf"/>
</dbReference>
<keyword evidence="3" id="KW-0540">Nuclease</keyword>
<comment type="caution">
    <text evidence="5">The sequence shown here is derived from an EMBL/GenBank/DDBJ whole genome shotgun (WGS) entry which is preliminary data.</text>
</comment>
<dbReference type="Pfam" id="PF00445">
    <property type="entry name" value="Ribonuclease_T2"/>
    <property type="match status" value="1"/>
</dbReference>
<dbReference type="SUPFAM" id="SSF55895">
    <property type="entry name" value="Ribonuclease Rh-like"/>
    <property type="match status" value="1"/>
</dbReference>
<dbReference type="PANTHER" id="PTHR11240:SF17">
    <property type="entry name" value="RIBONUCLEASE T2"/>
    <property type="match status" value="1"/>
</dbReference>
<dbReference type="Proteomes" id="UP001345013">
    <property type="component" value="Unassembled WGS sequence"/>
</dbReference>
<dbReference type="EMBL" id="JAVRRG010000067">
    <property type="protein sequence ID" value="KAK5091900.1"/>
    <property type="molecule type" value="Genomic_DNA"/>
</dbReference>
<dbReference type="InterPro" id="IPR033130">
    <property type="entry name" value="RNase_T2_His_AS_2"/>
</dbReference>
<sequence>MNTYWINQGAPNSEFWAHEFSKHATCFSTYQVPCFGPNYTEHEDVIDFFETTIMYYQRYPTWEWLAEANITPSNTTQVTLSDIQGTLTKASGAVPYIGCRGPRYNETEAGNGSNDTGRTVISEAWYYNHVVGRPQDGISVPVNATGSTSSCAKAENALWYYEPTADSVRA</sequence>
<evidence type="ECO:0000256" key="3">
    <source>
        <dbReference type="ARBA" id="ARBA00022759"/>
    </source>
</evidence>
<proteinExistence type="inferred from homology"/>
<comment type="similarity">
    <text evidence="1 4">Belongs to the RNase T2 family.</text>
</comment>